<evidence type="ECO:0000313" key="2">
    <source>
        <dbReference type="Proteomes" id="UP001259659"/>
    </source>
</evidence>
<name>A0ABU2F8E9_9EURY</name>
<dbReference type="RefSeq" id="WP_310918117.1">
    <property type="nucleotide sequence ID" value="NZ_JAMQON010000001.1"/>
</dbReference>
<gene>
    <name evidence="1" type="ORF">NDI56_03895</name>
</gene>
<sequence>MSDVTSEYGLIVLKCRSCKASTLFRLEIRHEADSTEYVANLHCAACEEEDKFRKAFVRSVEPAVVEKQRIDPGCHEANPQEVTDAE</sequence>
<evidence type="ECO:0008006" key="3">
    <source>
        <dbReference type="Google" id="ProtNLM"/>
    </source>
</evidence>
<reference evidence="1 2" key="1">
    <citation type="submission" date="2022-06" db="EMBL/GenBank/DDBJ databases">
        <title>Haloarcula sp. a new haloarchaeum isolate from saline soil.</title>
        <authorList>
            <person name="Strakova D."/>
            <person name="Galisteo C."/>
            <person name="Sanchez-Porro C."/>
            <person name="Ventosa A."/>
        </authorList>
    </citation>
    <scope>NUCLEOTIDE SEQUENCE [LARGE SCALE GENOMIC DNA]</scope>
    <source>
        <strain evidence="1 2">S1CR25-12</strain>
    </source>
</reference>
<dbReference type="EMBL" id="JAMQON010000001">
    <property type="protein sequence ID" value="MDS0258553.1"/>
    <property type="molecule type" value="Genomic_DNA"/>
</dbReference>
<protein>
    <recommendedName>
        <fullName evidence="3">Small CPxCG-related zinc finger protein</fullName>
    </recommendedName>
</protein>
<organism evidence="1 2">
    <name type="scientific">Haloarcula saliterrae</name>
    <dbReference type="NCBI Taxonomy" id="2950534"/>
    <lineage>
        <taxon>Archaea</taxon>
        <taxon>Methanobacteriati</taxon>
        <taxon>Methanobacteriota</taxon>
        <taxon>Stenosarchaea group</taxon>
        <taxon>Halobacteria</taxon>
        <taxon>Halobacteriales</taxon>
        <taxon>Haloarculaceae</taxon>
        <taxon>Haloarcula</taxon>
    </lineage>
</organism>
<accession>A0ABU2F8E9</accession>
<proteinExistence type="predicted"/>
<evidence type="ECO:0000313" key="1">
    <source>
        <dbReference type="EMBL" id="MDS0258553.1"/>
    </source>
</evidence>
<comment type="caution">
    <text evidence="1">The sequence shown here is derived from an EMBL/GenBank/DDBJ whole genome shotgun (WGS) entry which is preliminary data.</text>
</comment>
<keyword evidence="2" id="KW-1185">Reference proteome</keyword>
<dbReference type="Proteomes" id="UP001259659">
    <property type="component" value="Unassembled WGS sequence"/>
</dbReference>